<dbReference type="InterPro" id="IPR003594">
    <property type="entry name" value="HATPase_dom"/>
</dbReference>
<dbReference type="InterPro" id="IPR004358">
    <property type="entry name" value="Sig_transdc_His_kin-like_C"/>
</dbReference>
<dbReference type="SMART" id="SM00387">
    <property type="entry name" value="HATPase_c"/>
    <property type="match status" value="1"/>
</dbReference>
<dbReference type="InterPro" id="IPR029151">
    <property type="entry name" value="Sensor-like_sf"/>
</dbReference>
<dbReference type="GO" id="GO:0000155">
    <property type="term" value="F:phosphorelay sensor kinase activity"/>
    <property type="evidence" value="ECO:0007669"/>
    <property type="project" value="InterPro"/>
</dbReference>
<keyword evidence="4" id="KW-1003">Cell membrane</keyword>
<keyword evidence="5" id="KW-0597">Phosphoprotein</keyword>
<evidence type="ECO:0000313" key="17">
    <source>
        <dbReference type="Proteomes" id="UP000199476"/>
    </source>
</evidence>
<comment type="catalytic activity">
    <reaction evidence="1">
        <text>ATP + protein L-histidine = ADP + protein N-phospho-L-histidine.</text>
        <dbReference type="EC" id="2.7.13.3"/>
    </reaction>
</comment>
<dbReference type="Proteomes" id="UP000199476">
    <property type="component" value="Unassembled WGS sequence"/>
</dbReference>
<dbReference type="InterPro" id="IPR000014">
    <property type="entry name" value="PAS"/>
</dbReference>
<dbReference type="SUPFAM" id="SSF55874">
    <property type="entry name" value="ATPase domain of HSP90 chaperone/DNA topoisomerase II/histidine kinase"/>
    <property type="match status" value="1"/>
</dbReference>
<keyword evidence="13 14" id="KW-0472">Membrane</keyword>
<dbReference type="SMART" id="SM00091">
    <property type="entry name" value="PAS"/>
    <property type="match status" value="1"/>
</dbReference>
<evidence type="ECO:0000259" key="15">
    <source>
        <dbReference type="PROSITE" id="PS50109"/>
    </source>
</evidence>
<comment type="subcellular location">
    <subcellularLocation>
        <location evidence="2">Cell membrane</location>
        <topology evidence="2">Multi-pass membrane protein</topology>
    </subcellularLocation>
</comment>
<protein>
    <recommendedName>
        <fullName evidence="3">histidine kinase</fullName>
        <ecNumber evidence="3">2.7.13.3</ecNumber>
    </recommendedName>
</protein>
<dbReference type="SUPFAM" id="SSF55785">
    <property type="entry name" value="PYP-like sensor domain (PAS domain)"/>
    <property type="match status" value="1"/>
</dbReference>
<dbReference type="InterPro" id="IPR039506">
    <property type="entry name" value="SPOB_a"/>
</dbReference>
<keyword evidence="6" id="KW-0808">Transferase</keyword>
<dbReference type="SUPFAM" id="SSF55890">
    <property type="entry name" value="Sporulation response regulatory protein Spo0B"/>
    <property type="match status" value="1"/>
</dbReference>
<evidence type="ECO:0000256" key="14">
    <source>
        <dbReference type="SAM" id="Phobius"/>
    </source>
</evidence>
<keyword evidence="12" id="KW-0902">Two-component regulatory system</keyword>
<dbReference type="InterPro" id="IPR033463">
    <property type="entry name" value="sCache_3"/>
</dbReference>
<dbReference type="EMBL" id="FNGO01000008">
    <property type="protein sequence ID" value="SDL71709.1"/>
    <property type="molecule type" value="Genomic_DNA"/>
</dbReference>
<dbReference type="PRINTS" id="PR00344">
    <property type="entry name" value="BCTRLSENSOR"/>
</dbReference>
<dbReference type="GO" id="GO:0006355">
    <property type="term" value="P:regulation of DNA-templated transcription"/>
    <property type="evidence" value="ECO:0007669"/>
    <property type="project" value="InterPro"/>
</dbReference>
<evidence type="ECO:0000313" key="16">
    <source>
        <dbReference type="EMBL" id="SDL71709.1"/>
    </source>
</evidence>
<keyword evidence="11 14" id="KW-1133">Transmembrane helix</keyword>
<feature type="transmembrane region" description="Helical" evidence="14">
    <location>
        <begin position="176"/>
        <end position="197"/>
    </location>
</feature>
<dbReference type="EC" id="2.7.13.3" evidence="3"/>
<dbReference type="InterPro" id="IPR035965">
    <property type="entry name" value="PAS-like_dom_sf"/>
</dbReference>
<evidence type="ECO:0000256" key="7">
    <source>
        <dbReference type="ARBA" id="ARBA00022692"/>
    </source>
</evidence>
<dbReference type="InterPro" id="IPR036890">
    <property type="entry name" value="HATPase_C_sf"/>
</dbReference>
<keyword evidence="9 16" id="KW-0418">Kinase</keyword>
<dbReference type="Gene3D" id="3.30.565.10">
    <property type="entry name" value="Histidine kinase-like ATPase, C-terminal domain"/>
    <property type="match status" value="1"/>
</dbReference>
<dbReference type="InterPro" id="IPR016120">
    <property type="entry name" value="Sig_transdc_His_kin_SpoOB"/>
</dbReference>
<dbReference type="Pfam" id="PF14689">
    <property type="entry name" value="SPOB_a"/>
    <property type="match status" value="1"/>
</dbReference>
<dbReference type="PROSITE" id="PS50109">
    <property type="entry name" value="HIS_KIN"/>
    <property type="match status" value="1"/>
</dbReference>
<dbReference type="Gene3D" id="1.10.287.130">
    <property type="match status" value="1"/>
</dbReference>
<evidence type="ECO:0000256" key="3">
    <source>
        <dbReference type="ARBA" id="ARBA00012438"/>
    </source>
</evidence>
<evidence type="ECO:0000256" key="1">
    <source>
        <dbReference type="ARBA" id="ARBA00000085"/>
    </source>
</evidence>
<dbReference type="Pfam" id="PF17203">
    <property type="entry name" value="sCache_3_2"/>
    <property type="match status" value="1"/>
</dbReference>
<sequence length="532" mass="59479">MNLDWSPKLNTKIIILVTLLVVLILLVVGFVAINQIYRNEIEHIEQYTLDLAASIATRPGISRNIGMDEGREFIQSQVEDIRKESKANFIVVMDMEGIRYSHPIEARIGDPFVGGDERRVLAEGERYVSSAEGTLGQSRRAFVPIYREENGEEKQVGAVSVGRLETQTQEEIFESLLSLGAILFLGLVIGTSGAIYLGNNIKASLFGLEPDEIAKKLEERNAILNTLNDGIVAVDKDRTITSCNRAARDILALDNIEDGIRLDRVFDTDVGLSAALEEGNTNFNRERIINNTRLLVSTIPIRIEEEIIGAVACFSKKSKEKKLARKLAGTKKFIEALRSQNHEFNNKLHTIHGLIQLEEYEKVQEFITSASSTCSKITRFLLHNVREDEIAGLLLRKHSKAQELNIIFDINKNSSLSESLNTELKNSLLTIIGNLIENAFDSILKDEGQKGKIYLEIFDQQDEIKLRVKDNGVGISRENQDLIFFRGFSSKEDGEGIGLKLVKENVEIHSGSIEVSSIPEEGAEFIVKLPKK</sequence>
<organism evidence="16 17">
    <name type="scientific">Halarsenatibacter silvermanii</name>
    <dbReference type="NCBI Taxonomy" id="321763"/>
    <lineage>
        <taxon>Bacteria</taxon>
        <taxon>Bacillati</taxon>
        <taxon>Bacillota</taxon>
        <taxon>Clostridia</taxon>
        <taxon>Halanaerobiales</taxon>
        <taxon>Halarsenatibacteraceae</taxon>
        <taxon>Halarsenatibacter</taxon>
    </lineage>
</organism>
<proteinExistence type="predicted"/>
<dbReference type="PANTHER" id="PTHR43547">
    <property type="entry name" value="TWO-COMPONENT HISTIDINE KINASE"/>
    <property type="match status" value="1"/>
</dbReference>
<evidence type="ECO:0000256" key="9">
    <source>
        <dbReference type="ARBA" id="ARBA00022777"/>
    </source>
</evidence>
<dbReference type="PANTHER" id="PTHR43547:SF10">
    <property type="entry name" value="SENSOR HISTIDINE KINASE DCUS"/>
    <property type="match status" value="1"/>
</dbReference>
<dbReference type="STRING" id="321763.SAMN04488692_10819"/>
<dbReference type="InterPro" id="IPR005467">
    <property type="entry name" value="His_kinase_dom"/>
</dbReference>
<dbReference type="OrthoDB" id="9792686at2"/>
<keyword evidence="7 14" id="KW-0812">Transmembrane</keyword>
<evidence type="ECO:0000256" key="12">
    <source>
        <dbReference type="ARBA" id="ARBA00023012"/>
    </source>
</evidence>
<dbReference type="GO" id="GO:0005524">
    <property type="term" value="F:ATP binding"/>
    <property type="evidence" value="ECO:0007669"/>
    <property type="project" value="UniProtKB-KW"/>
</dbReference>
<keyword evidence="17" id="KW-1185">Reference proteome</keyword>
<dbReference type="RefSeq" id="WP_089759504.1">
    <property type="nucleotide sequence ID" value="NZ_FNGO01000008.1"/>
</dbReference>
<dbReference type="Pfam" id="PF13188">
    <property type="entry name" value="PAS_8"/>
    <property type="match status" value="1"/>
</dbReference>
<evidence type="ECO:0000256" key="6">
    <source>
        <dbReference type="ARBA" id="ARBA00022679"/>
    </source>
</evidence>
<name>A0A1G9MBX2_9FIRM</name>
<feature type="domain" description="Histidine kinase" evidence="15">
    <location>
        <begin position="339"/>
        <end position="532"/>
    </location>
</feature>
<evidence type="ECO:0000256" key="5">
    <source>
        <dbReference type="ARBA" id="ARBA00022553"/>
    </source>
</evidence>
<dbReference type="Pfam" id="PF02518">
    <property type="entry name" value="HATPase_c"/>
    <property type="match status" value="1"/>
</dbReference>
<gene>
    <name evidence="16" type="ORF">SAMN04488692_10819</name>
</gene>
<accession>A0A1G9MBX2</accession>
<reference evidence="16 17" key="1">
    <citation type="submission" date="2016-10" db="EMBL/GenBank/DDBJ databases">
        <authorList>
            <person name="de Groot N.N."/>
        </authorList>
    </citation>
    <scope>NUCLEOTIDE SEQUENCE [LARGE SCALE GENOMIC DNA]</scope>
    <source>
        <strain evidence="16 17">SLAS-1</strain>
    </source>
</reference>
<dbReference type="Gene3D" id="3.30.450.20">
    <property type="entry name" value="PAS domain"/>
    <property type="match status" value="2"/>
</dbReference>
<dbReference type="SUPFAM" id="SSF103190">
    <property type="entry name" value="Sensory domain-like"/>
    <property type="match status" value="1"/>
</dbReference>
<keyword evidence="10" id="KW-0067">ATP-binding</keyword>
<dbReference type="AlphaFoldDB" id="A0A1G9MBX2"/>
<evidence type="ECO:0000256" key="4">
    <source>
        <dbReference type="ARBA" id="ARBA00022475"/>
    </source>
</evidence>
<evidence type="ECO:0000256" key="2">
    <source>
        <dbReference type="ARBA" id="ARBA00004651"/>
    </source>
</evidence>
<evidence type="ECO:0000256" key="8">
    <source>
        <dbReference type="ARBA" id="ARBA00022741"/>
    </source>
</evidence>
<feature type="transmembrane region" description="Helical" evidence="14">
    <location>
        <begin position="13"/>
        <end position="33"/>
    </location>
</feature>
<dbReference type="GO" id="GO:0005886">
    <property type="term" value="C:plasma membrane"/>
    <property type="evidence" value="ECO:0007669"/>
    <property type="project" value="UniProtKB-SubCell"/>
</dbReference>
<evidence type="ECO:0000256" key="11">
    <source>
        <dbReference type="ARBA" id="ARBA00022989"/>
    </source>
</evidence>
<evidence type="ECO:0000256" key="13">
    <source>
        <dbReference type="ARBA" id="ARBA00023136"/>
    </source>
</evidence>
<keyword evidence="8" id="KW-0547">Nucleotide-binding</keyword>
<evidence type="ECO:0000256" key="10">
    <source>
        <dbReference type="ARBA" id="ARBA00022840"/>
    </source>
</evidence>